<proteinExistence type="predicted"/>
<feature type="compositionally biased region" description="Basic and acidic residues" evidence="1">
    <location>
        <begin position="33"/>
        <end position="43"/>
    </location>
</feature>
<evidence type="ECO:0000256" key="1">
    <source>
        <dbReference type="SAM" id="MobiDB-lite"/>
    </source>
</evidence>
<dbReference type="EMBL" id="RSAA01000026">
    <property type="protein sequence ID" value="RRO13720.1"/>
    <property type="molecule type" value="Genomic_DNA"/>
</dbReference>
<dbReference type="OrthoDB" id="3699490at2"/>
<dbReference type="AlphaFoldDB" id="A0A426JKV5"/>
<gene>
    <name evidence="2" type="ORF">EIL87_22300</name>
</gene>
<keyword evidence="3" id="KW-1185">Reference proteome</keyword>
<dbReference type="RefSeq" id="WP_125092543.1">
    <property type="nucleotide sequence ID" value="NZ_RSAA01000026.1"/>
</dbReference>
<sequence>MAITATLTEPTLEIDWFAEQLTAVATFFAARPPADDHDTEHGSEISGRTDPPGEPVDTSHHEEPQSPIASTGDSGGSSPRRGGRSRRSGE</sequence>
<organism evidence="2 3">
    <name type="scientific">Saccharopolyspora rhizosphaerae</name>
    <dbReference type="NCBI Taxonomy" id="2492662"/>
    <lineage>
        <taxon>Bacteria</taxon>
        <taxon>Bacillati</taxon>
        <taxon>Actinomycetota</taxon>
        <taxon>Actinomycetes</taxon>
        <taxon>Pseudonocardiales</taxon>
        <taxon>Pseudonocardiaceae</taxon>
        <taxon>Saccharopolyspora</taxon>
    </lineage>
</organism>
<protein>
    <submittedName>
        <fullName evidence="2">Uncharacterized protein</fullName>
    </submittedName>
</protein>
<feature type="compositionally biased region" description="Basic residues" evidence="1">
    <location>
        <begin position="81"/>
        <end position="90"/>
    </location>
</feature>
<feature type="region of interest" description="Disordered" evidence="1">
    <location>
        <begin position="32"/>
        <end position="90"/>
    </location>
</feature>
<dbReference type="Proteomes" id="UP000274515">
    <property type="component" value="Unassembled WGS sequence"/>
</dbReference>
<comment type="caution">
    <text evidence="2">The sequence shown here is derived from an EMBL/GenBank/DDBJ whole genome shotgun (WGS) entry which is preliminary data.</text>
</comment>
<evidence type="ECO:0000313" key="2">
    <source>
        <dbReference type="EMBL" id="RRO13720.1"/>
    </source>
</evidence>
<evidence type="ECO:0000313" key="3">
    <source>
        <dbReference type="Proteomes" id="UP000274515"/>
    </source>
</evidence>
<accession>A0A426JKV5</accession>
<reference evidence="2 3" key="1">
    <citation type="submission" date="2018-11" db="EMBL/GenBank/DDBJ databases">
        <title>Saccharopolyspora rhizosphaerae sp. nov., an actinomycete isolated from rhizosphere soil in Thailand.</title>
        <authorList>
            <person name="Intra B."/>
            <person name="Euanorasetr J."/>
            <person name="Take A."/>
            <person name="Inahashi Y."/>
            <person name="Mori M."/>
            <person name="Panbangred W."/>
            <person name="Matsumoto A."/>
        </authorList>
    </citation>
    <scope>NUCLEOTIDE SEQUENCE [LARGE SCALE GENOMIC DNA]</scope>
    <source>
        <strain evidence="2 3">H219</strain>
    </source>
</reference>
<name>A0A426JKV5_9PSEU</name>